<keyword evidence="3 6" id="KW-0812">Transmembrane</keyword>
<comment type="caution">
    <text evidence="9">The sequence shown here is derived from an EMBL/GenBank/DDBJ whole genome shotgun (WGS) entry which is preliminary data.</text>
</comment>
<feature type="transmembrane region" description="Helical" evidence="6">
    <location>
        <begin position="808"/>
        <end position="832"/>
    </location>
</feature>
<name>A0A2T1AFZ8_TRISK</name>
<keyword evidence="4 6" id="KW-1133">Transmembrane helix</keyword>
<keyword evidence="5 6" id="KW-0472">Membrane</keyword>
<evidence type="ECO:0000256" key="4">
    <source>
        <dbReference type="ARBA" id="ARBA00022989"/>
    </source>
</evidence>
<keyword evidence="2" id="KW-1003">Cell membrane</keyword>
<accession>A0A2T1AFZ8</accession>
<dbReference type="PANTHER" id="PTHR30287:SF1">
    <property type="entry name" value="INNER MEMBRANE PROTEIN"/>
    <property type="match status" value="1"/>
</dbReference>
<evidence type="ECO:0000259" key="8">
    <source>
        <dbReference type="Pfam" id="PF12704"/>
    </source>
</evidence>
<dbReference type="AlphaFoldDB" id="A0A2T1AFZ8"/>
<evidence type="ECO:0000259" key="7">
    <source>
        <dbReference type="Pfam" id="PF02687"/>
    </source>
</evidence>
<feature type="transmembrane region" description="Helical" evidence="6">
    <location>
        <begin position="30"/>
        <end position="50"/>
    </location>
</feature>
<evidence type="ECO:0000256" key="1">
    <source>
        <dbReference type="ARBA" id="ARBA00004651"/>
    </source>
</evidence>
<dbReference type="PANTHER" id="PTHR30287">
    <property type="entry name" value="MEMBRANE COMPONENT OF PREDICTED ABC SUPERFAMILY METABOLITE UPTAKE TRANSPORTER"/>
    <property type="match status" value="1"/>
</dbReference>
<evidence type="ECO:0000313" key="9">
    <source>
        <dbReference type="EMBL" id="PRZ47496.1"/>
    </source>
</evidence>
<dbReference type="Pfam" id="PF02687">
    <property type="entry name" value="FtsX"/>
    <property type="match status" value="2"/>
</dbReference>
<reference evidence="9 10" key="1">
    <citation type="submission" date="2018-03" db="EMBL/GenBank/DDBJ databases">
        <title>Genomic Encyclopedia of Archaeal and Bacterial Type Strains, Phase II (KMG-II): from individual species to whole genera.</title>
        <authorList>
            <person name="Goeker M."/>
        </authorList>
    </citation>
    <scope>NUCLEOTIDE SEQUENCE [LARGE SCALE GENOMIC DNA]</scope>
    <source>
        <strain evidence="9 10">DSM 25328</strain>
    </source>
</reference>
<feature type="domain" description="MacB-like periplasmic core" evidence="8">
    <location>
        <begin position="33"/>
        <end position="239"/>
    </location>
</feature>
<dbReference type="RefSeq" id="WP_106163768.1">
    <property type="nucleotide sequence ID" value="NZ_PVUF01000006.1"/>
</dbReference>
<dbReference type="EMBL" id="PVUF01000006">
    <property type="protein sequence ID" value="PRZ47496.1"/>
    <property type="molecule type" value="Genomic_DNA"/>
</dbReference>
<dbReference type="GO" id="GO:0005886">
    <property type="term" value="C:plasma membrane"/>
    <property type="evidence" value="ECO:0007669"/>
    <property type="project" value="UniProtKB-SubCell"/>
</dbReference>
<evidence type="ECO:0000256" key="3">
    <source>
        <dbReference type="ARBA" id="ARBA00022692"/>
    </source>
</evidence>
<feature type="transmembrane region" description="Helical" evidence="6">
    <location>
        <begin position="313"/>
        <end position="342"/>
    </location>
</feature>
<feature type="transmembrane region" description="Helical" evidence="6">
    <location>
        <begin position="265"/>
        <end position="292"/>
    </location>
</feature>
<feature type="transmembrane region" description="Helical" evidence="6">
    <location>
        <begin position="724"/>
        <end position="745"/>
    </location>
</feature>
<sequence length="847" mass="89451">MSTTDLPAPGQFRLAWRFALRELRGGLRGFRLFLACLALGVGVIAAIGSIRASIEAGLTREGASLLGGDAELTFTYRFATQDEAAWMAQVARDRSEVVEFRSMAVVDDERALTQVKSVDAAYPLRGEVRLTSGAPLHEALAEVDGRPGAVMERVLADRLGLSEGEFFNLGTQEFRLSGLIEWEPDAAGSGFSIGPRTLVRTDALAQSGLLAPGTLYSTKYRLTLPPDADLQALEQDARAQFEDSGMRWRDARNGAPGIARFVERLGAFLVLVGLSGLAVGGVGVSTAVRAYLATKTETIATLRTLGAERRVIFLTYFLQIGVLSLCGIALGLVLGGIGPLLLGPLIAAQLPFPAVFSVYPGALAESALYGVLTALLFTLWPLARAERIRAAALYRDAVGGPMQWPAKRYILATLATLGLLIAAAALFSGAPALALWTAGGLIGALIVLLIAGAAIGWLARISNRLARGKPALRWALASIASTRDGAMPAVLALGLGLTVLAAIGQIDGNMRRAIAGNLPDVAPSYFFVDIQRDQMPAFLERVEGDPQVSKVDNAPMLRGIINRINDRPAKEVAGDHWVIRGDRGVTYAAAKPASTNVTAGEWWPDDYTGAPQISFAAEEAEEMGLKLGDTMTINVLGRDITGSITSFREVDFSNAGMGFVLTMNEAALIGAPHSYIASVYAEEEAEAAILRDVARAMPNITAIRVRDAIDRVSEILGQLATATAYGAAATLFTGFLVLLGTAAAAEPARRYEAALLKTLGAPRGQILRSFALRSALLGAAAGSVALLAGILGAWSVSHFVLETDYVVIWPNAIGVIGGGVLVTLFAGLAYALRPLAARPARVLRARD</sequence>
<dbReference type="OrthoDB" id="9775544at2"/>
<evidence type="ECO:0000313" key="10">
    <source>
        <dbReference type="Proteomes" id="UP000237718"/>
    </source>
</evidence>
<evidence type="ECO:0000256" key="6">
    <source>
        <dbReference type="SAM" id="Phobius"/>
    </source>
</evidence>
<dbReference type="InterPro" id="IPR003838">
    <property type="entry name" value="ABC3_permease_C"/>
</dbReference>
<comment type="subcellular location">
    <subcellularLocation>
        <location evidence="1">Cell membrane</location>
        <topology evidence="1">Multi-pass membrane protein</topology>
    </subcellularLocation>
</comment>
<evidence type="ECO:0000256" key="5">
    <source>
        <dbReference type="ARBA" id="ARBA00023136"/>
    </source>
</evidence>
<dbReference type="InterPro" id="IPR025857">
    <property type="entry name" value="MacB_PCD"/>
</dbReference>
<evidence type="ECO:0000256" key="2">
    <source>
        <dbReference type="ARBA" id="ARBA00022475"/>
    </source>
</evidence>
<feature type="domain" description="ABC3 transporter permease C-terminal" evidence="7">
    <location>
        <begin position="272"/>
        <end position="385"/>
    </location>
</feature>
<dbReference type="Pfam" id="PF12704">
    <property type="entry name" value="MacB_PCD"/>
    <property type="match status" value="1"/>
</dbReference>
<feature type="transmembrane region" description="Helical" evidence="6">
    <location>
        <begin position="486"/>
        <end position="504"/>
    </location>
</feature>
<feature type="transmembrane region" description="Helical" evidence="6">
    <location>
        <begin position="362"/>
        <end position="383"/>
    </location>
</feature>
<gene>
    <name evidence="9" type="ORF">CLV89_10628</name>
</gene>
<organism evidence="9 10">
    <name type="scientific">Tritonibacter scottomollicae</name>
    <name type="common">Epibacterium scottomollicae</name>
    <dbReference type="NCBI Taxonomy" id="483013"/>
    <lineage>
        <taxon>Bacteria</taxon>
        <taxon>Pseudomonadati</taxon>
        <taxon>Pseudomonadota</taxon>
        <taxon>Alphaproteobacteria</taxon>
        <taxon>Rhodobacterales</taxon>
        <taxon>Paracoccaceae</taxon>
        <taxon>Tritonibacter</taxon>
    </lineage>
</organism>
<proteinExistence type="predicted"/>
<feature type="transmembrane region" description="Helical" evidence="6">
    <location>
        <begin position="775"/>
        <end position="796"/>
    </location>
</feature>
<dbReference type="InterPro" id="IPR038766">
    <property type="entry name" value="Membrane_comp_ABC_pdt"/>
</dbReference>
<feature type="transmembrane region" description="Helical" evidence="6">
    <location>
        <begin position="409"/>
        <end position="427"/>
    </location>
</feature>
<feature type="transmembrane region" description="Helical" evidence="6">
    <location>
        <begin position="433"/>
        <end position="459"/>
    </location>
</feature>
<dbReference type="Proteomes" id="UP000237718">
    <property type="component" value="Unassembled WGS sequence"/>
</dbReference>
<protein>
    <submittedName>
        <fullName evidence="9">Putative ABC transport system permease protein</fullName>
    </submittedName>
</protein>
<feature type="domain" description="ABC3 transporter permease C-terminal" evidence="7">
    <location>
        <begin position="728"/>
        <end position="834"/>
    </location>
</feature>